<proteinExistence type="predicted"/>
<protein>
    <submittedName>
        <fullName evidence="2">Uncharacterized protein</fullName>
    </submittedName>
</protein>
<organism evidence="2 3">
    <name type="scientific">Shewanella litorisediminis</name>
    <dbReference type="NCBI Taxonomy" id="1173586"/>
    <lineage>
        <taxon>Bacteria</taxon>
        <taxon>Pseudomonadati</taxon>
        <taxon>Pseudomonadota</taxon>
        <taxon>Gammaproteobacteria</taxon>
        <taxon>Alteromonadales</taxon>
        <taxon>Shewanellaceae</taxon>
        <taxon>Shewanella</taxon>
    </lineage>
</organism>
<evidence type="ECO:0000256" key="1">
    <source>
        <dbReference type="SAM" id="Phobius"/>
    </source>
</evidence>
<dbReference type="EMBL" id="CP069213">
    <property type="protein sequence ID" value="QRH02375.1"/>
    <property type="molecule type" value="Genomic_DNA"/>
</dbReference>
<evidence type="ECO:0000313" key="2">
    <source>
        <dbReference type="EMBL" id="QRH02375.1"/>
    </source>
</evidence>
<keyword evidence="3" id="KW-1185">Reference proteome</keyword>
<feature type="transmembrane region" description="Helical" evidence="1">
    <location>
        <begin position="37"/>
        <end position="58"/>
    </location>
</feature>
<feature type="transmembrane region" description="Helical" evidence="1">
    <location>
        <begin position="12"/>
        <end position="31"/>
    </location>
</feature>
<name>A0ABX7G572_9GAMM</name>
<reference evidence="2 3" key="1">
    <citation type="journal article" date="2012" name="Antonie Van Leeuwenhoek">
        <title>Shewanella litorisediminis sp. nov., a gammaproteobacterium isolated from a tidal flat sediment.</title>
        <authorList>
            <person name="Lee M.H."/>
            <person name="Yoon J.H."/>
        </authorList>
    </citation>
    <scope>NUCLEOTIDE SEQUENCE [LARGE SCALE GENOMIC DNA]</scope>
    <source>
        <strain evidence="2 3">SMK1-12</strain>
    </source>
</reference>
<sequence length="95" mass="10936">MFPYPDQYRNAIPPLMTGFIVLWALLGRAIAGLGNPIFYYPLLAMYPLILIAHGWLIWHSRGMRRLDQGFYALVHCTLAFVVWTFAIMHLRDAGL</sequence>
<dbReference type="RefSeq" id="WP_203325990.1">
    <property type="nucleotide sequence ID" value="NZ_CP069213.1"/>
</dbReference>
<evidence type="ECO:0000313" key="3">
    <source>
        <dbReference type="Proteomes" id="UP000596252"/>
    </source>
</evidence>
<feature type="transmembrane region" description="Helical" evidence="1">
    <location>
        <begin position="70"/>
        <end position="90"/>
    </location>
</feature>
<gene>
    <name evidence="2" type="ORF">JQC75_02820</name>
</gene>
<dbReference type="Proteomes" id="UP000596252">
    <property type="component" value="Chromosome"/>
</dbReference>
<keyword evidence="1" id="KW-0472">Membrane</keyword>
<keyword evidence="1" id="KW-0812">Transmembrane</keyword>
<accession>A0ABX7G572</accession>
<keyword evidence="1" id="KW-1133">Transmembrane helix</keyword>